<accession>A0A1G7KSI3</accession>
<evidence type="ECO:0000313" key="3">
    <source>
        <dbReference type="EMBL" id="SDF40173.1"/>
    </source>
</evidence>
<feature type="signal peptide" evidence="1">
    <location>
        <begin position="1"/>
        <end position="20"/>
    </location>
</feature>
<feature type="chain" id="PRO_5010370613" evidence="1">
    <location>
        <begin position="21"/>
        <end position="435"/>
    </location>
</feature>
<evidence type="ECO:0000259" key="2">
    <source>
        <dbReference type="Pfam" id="PF05193"/>
    </source>
</evidence>
<dbReference type="GO" id="GO:0008233">
    <property type="term" value="F:peptidase activity"/>
    <property type="evidence" value="ECO:0007669"/>
    <property type="project" value="UniProtKB-KW"/>
</dbReference>
<gene>
    <name evidence="3" type="ORF">SAMN04488117_10425</name>
</gene>
<dbReference type="AlphaFoldDB" id="A0A1G7KSI3"/>
<dbReference type="PANTHER" id="PTHR11851:SF224">
    <property type="entry name" value="PROCESSING PROTEASE"/>
    <property type="match status" value="1"/>
</dbReference>
<dbReference type="InterPro" id="IPR050361">
    <property type="entry name" value="MPP/UQCRC_Complex"/>
</dbReference>
<protein>
    <submittedName>
        <fullName evidence="3">Zinc protease</fullName>
    </submittedName>
</protein>
<dbReference type="InterPro" id="IPR007863">
    <property type="entry name" value="Peptidase_M16_C"/>
</dbReference>
<proteinExistence type="predicted"/>
<keyword evidence="1" id="KW-0732">Signal</keyword>
<dbReference type="GO" id="GO:0046872">
    <property type="term" value="F:metal ion binding"/>
    <property type="evidence" value="ECO:0007669"/>
    <property type="project" value="InterPro"/>
</dbReference>
<organism evidence="3 4">
    <name type="scientific">Celeribacter baekdonensis</name>
    <dbReference type="NCBI Taxonomy" id="875171"/>
    <lineage>
        <taxon>Bacteria</taxon>
        <taxon>Pseudomonadati</taxon>
        <taxon>Pseudomonadota</taxon>
        <taxon>Alphaproteobacteria</taxon>
        <taxon>Rhodobacterales</taxon>
        <taxon>Roseobacteraceae</taxon>
        <taxon>Celeribacter</taxon>
    </lineage>
</organism>
<evidence type="ECO:0000256" key="1">
    <source>
        <dbReference type="SAM" id="SignalP"/>
    </source>
</evidence>
<dbReference type="GO" id="GO:0006508">
    <property type="term" value="P:proteolysis"/>
    <property type="evidence" value="ECO:0007669"/>
    <property type="project" value="UniProtKB-KW"/>
</dbReference>
<keyword evidence="3" id="KW-0645">Protease</keyword>
<name>A0A1G7KSI3_9RHOB</name>
<dbReference type="OrthoDB" id="9811314at2"/>
<dbReference type="SUPFAM" id="SSF63411">
    <property type="entry name" value="LuxS/MPP-like metallohydrolase"/>
    <property type="match status" value="2"/>
</dbReference>
<dbReference type="InterPro" id="IPR011249">
    <property type="entry name" value="Metalloenz_LuxS/M16"/>
</dbReference>
<dbReference type="Gene3D" id="3.30.830.10">
    <property type="entry name" value="Metalloenzyme, LuxS/M16 peptidase-like"/>
    <property type="match status" value="2"/>
</dbReference>
<dbReference type="PANTHER" id="PTHR11851">
    <property type="entry name" value="METALLOPROTEASE"/>
    <property type="match status" value="1"/>
</dbReference>
<reference evidence="3 4" key="1">
    <citation type="submission" date="2016-10" db="EMBL/GenBank/DDBJ databases">
        <authorList>
            <person name="de Groot N.N."/>
        </authorList>
    </citation>
    <scope>NUCLEOTIDE SEQUENCE [LARGE SCALE GENOMIC DNA]</scope>
    <source>
        <strain evidence="3 4">DSM 27375</strain>
    </source>
</reference>
<dbReference type="Proteomes" id="UP000182284">
    <property type="component" value="Unassembled WGS sequence"/>
</dbReference>
<evidence type="ECO:0000313" key="4">
    <source>
        <dbReference type="Proteomes" id="UP000182284"/>
    </source>
</evidence>
<dbReference type="RefSeq" id="WP_074643661.1">
    <property type="nucleotide sequence ID" value="NZ_FNBL01000004.1"/>
</dbReference>
<feature type="domain" description="Peptidase M16 C-terminal" evidence="2">
    <location>
        <begin position="188"/>
        <end position="361"/>
    </location>
</feature>
<keyword evidence="3" id="KW-0378">Hydrolase</keyword>
<sequence length="435" mass="46973">MKRFAVALMALVWFALPVQAAVEIQDITTPGGIKAWLVEEHSIPFTALEISFRGGTVLDRPGKRGEVNLMMATLEEGAGEMDAQGFAKARDALAASFDFGAYSDSVTISARFLTENRDDAMQLLRQVVMEPRFDQDAVDRVRGQVMSILRNAETDPGDIASKAFNAMGFGAHPYGSDDNGTFDSVAGLTRDDMFAAKSRVMTRDRIYVGAVGDISAQELSTLLDGLLGDLPATGPELPKHIDPALTGGVTVVPFETPQSVVIFGQKGLSRDDPDFIPAYIANEILGGGADSRLMREVREKRGLTYGIGAYLVAFDHSELIMGQFSSGNGSVSEAVDVVKQEWAKIAADGITEDELDIAKTYLTGAYALRFDGNGPIARILVGMQMDGLSKDYIATRNDMVNAVTLAEINRVIKRIYNPETLTFVVVGQPEGLQTN</sequence>
<dbReference type="Pfam" id="PF05193">
    <property type="entry name" value="Peptidase_M16_C"/>
    <property type="match status" value="1"/>
</dbReference>
<dbReference type="EMBL" id="FNBL01000004">
    <property type="protein sequence ID" value="SDF40173.1"/>
    <property type="molecule type" value="Genomic_DNA"/>
</dbReference>